<dbReference type="Gene3D" id="3.40.50.450">
    <property type="match status" value="1"/>
</dbReference>
<dbReference type="SUPFAM" id="SSF102405">
    <property type="entry name" value="MCP/YpsA-like"/>
    <property type="match status" value="1"/>
</dbReference>
<evidence type="ECO:0000256" key="1">
    <source>
        <dbReference type="ARBA" id="ARBA00006763"/>
    </source>
</evidence>
<dbReference type="EC" id="3.2.2.n1" evidence="2 7"/>
<comment type="similarity">
    <text evidence="1 7">Belongs to the LOG family.</text>
</comment>
<organism evidence="8 9">
    <name type="scientific">Rhamnella rubrinervis</name>
    <dbReference type="NCBI Taxonomy" id="2594499"/>
    <lineage>
        <taxon>Eukaryota</taxon>
        <taxon>Viridiplantae</taxon>
        <taxon>Streptophyta</taxon>
        <taxon>Embryophyta</taxon>
        <taxon>Tracheophyta</taxon>
        <taxon>Spermatophyta</taxon>
        <taxon>Magnoliopsida</taxon>
        <taxon>eudicotyledons</taxon>
        <taxon>Gunneridae</taxon>
        <taxon>Pentapetalae</taxon>
        <taxon>rosids</taxon>
        <taxon>fabids</taxon>
        <taxon>Rosales</taxon>
        <taxon>Rhamnaceae</taxon>
        <taxon>rhamnoid group</taxon>
        <taxon>Rhamneae</taxon>
        <taxon>Rhamnella</taxon>
    </lineage>
</organism>
<dbReference type="OrthoDB" id="1723205at2759"/>
<dbReference type="Proteomes" id="UP000796880">
    <property type="component" value="Unassembled WGS sequence"/>
</dbReference>
<evidence type="ECO:0000313" key="9">
    <source>
        <dbReference type="Proteomes" id="UP000796880"/>
    </source>
</evidence>
<comment type="caution">
    <text evidence="8">The sequence shown here is derived from an EMBL/GenBank/DDBJ whole genome shotgun (WGS) entry which is preliminary data.</text>
</comment>
<keyword evidence="9" id="KW-1185">Reference proteome</keyword>
<keyword evidence="7" id="KW-0378">Hydrolase</keyword>
<dbReference type="AlphaFoldDB" id="A0A8K0DUU1"/>
<evidence type="ECO:0000256" key="3">
    <source>
        <dbReference type="ARBA" id="ARBA00022712"/>
    </source>
</evidence>
<dbReference type="EMBL" id="VOIH02000010">
    <property type="protein sequence ID" value="KAF3434643.1"/>
    <property type="molecule type" value="Genomic_DNA"/>
</dbReference>
<dbReference type="GO" id="GO:0005829">
    <property type="term" value="C:cytosol"/>
    <property type="evidence" value="ECO:0007669"/>
    <property type="project" value="TreeGrafter"/>
</dbReference>
<dbReference type="InterPro" id="IPR005269">
    <property type="entry name" value="LOG"/>
</dbReference>
<evidence type="ECO:0000313" key="8">
    <source>
        <dbReference type="EMBL" id="KAF3434643.1"/>
    </source>
</evidence>
<dbReference type="NCBIfam" id="TIGR00730">
    <property type="entry name" value="Rossman fold protein, TIGR00730 family"/>
    <property type="match status" value="1"/>
</dbReference>
<accession>A0A8K0DUU1</accession>
<gene>
    <name evidence="8" type="ORF">FNV43_RR21728</name>
</gene>
<comment type="catalytic activity">
    <reaction evidence="5 7">
        <text>N(6)-(dimethylallyl)adenosine 5'-phosphate + H2O = N(6)-dimethylallyladenine + D-ribose 5-phosphate</text>
        <dbReference type="Rhea" id="RHEA:48560"/>
        <dbReference type="ChEBI" id="CHEBI:15377"/>
        <dbReference type="ChEBI" id="CHEBI:17660"/>
        <dbReference type="ChEBI" id="CHEBI:57526"/>
        <dbReference type="ChEBI" id="CHEBI:78346"/>
        <dbReference type="EC" id="3.2.2.n1"/>
    </reaction>
</comment>
<comment type="function">
    <text evidence="4 7">Cytokinin-activating enzyme working in the direct activation pathway. Phosphoribohydrolase that converts inactive cytokinin nucleotides to the biologically active free-base forms.</text>
</comment>
<dbReference type="GO" id="GO:0009691">
    <property type="term" value="P:cytokinin biosynthetic process"/>
    <property type="evidence" value="ECO:0007669"/>
    <property type="project" value="UniProtKB-UniRule"/>
</dbReference>
<evidence type="ECO:0000256" key="4">
    <source>
        <dbReference type="ARBA" id="ARBA00024884"/>
    </source>
</evidence>
<comment type="catalytic activity">
    <reaction evidence="6 7">
        <text>9-ribosyl-trans-zeatin 5'-phosphate + H2O = trans-zeatin + D-ribose 5-phosphate</text>
        <dbReference type="Rhea" id="RHEA:48564"/>
        <dbReference type="ChEBI" id="CHEBI:15377"/>
        <dbReference type="ChEBI" id="CHEBI:16522"/>
        <dbReference type="ChEBI" id="CHEBI:78346"/>
        <dbReference type="ChEBI" id="CHEBI:87947"/>
        <dbReference type="EC" id="3.2.2.n1"/>
    </reaction>
</comment>
<evidence type="ECO:0000256" key="7">
    <source>
        <dbReference type="RuleBase" id="RU363015"/>
    </source>
</evidence>
<dbReference type="GO" id="GO:0005634">
    <property type="term" value="C:nucleus"/>
    <property type="evidence" value="ECO:0007669"/>
    <property type="project" value="UniProtKB-ARBA"/>
</dbReference>
<dbReference type="PANTHER" id="PTHR31223">
    <property type="entry name" value="LOG FAMILY PROTEIN YJL055W"/>
    <property type="match status" value="1"/>
</dbReference>
<protein>
    <recommendedName>
        <fullName evidence="2 7">Cytokinin riboside 5'-monophosphate phosphoribohydrolase</fullName>
        <ecNumber evidence="2 7">3.2.2.n1</ecNumber>
    </recommendedName>
</protein>
<dbReference type="Pfam" id="PF03641">
    <property type="entry name" value="Lysine_decarbox"/>
    <property type="match status" value="1"/>
</dbReference>
<evidence type="ECO:0000256" key="2">
    <source>
        <dbReference type="ARBA" id="ARBA00012205"/>
    </source>
</evidence>
<sequence>MEVVSLATYVGGSNILGIIPRALTTPNITGLTVRREIQVSTMHERISKMLEKSDAFIALPGDYGTLEEIFQLVSWSQLNIHRKPIGLLNVNKFFDGLLSFLDHVVEQNFISHLVRQIFVSASTADELIDKLQHFVHAPDPVMA</sequence>
<proteinExistence type="inferred from homology"/>
<evidence type="ECO:0000256" key="6">
    <source>
        <dbReference type="ARBA" id="ARBA00049153"/>
    </source>
</evidence>
<dbReference type="GO" id="GO:0016799">
    <property type="term" value="F:hydrolase activity, hydrolyzing N-glycosyl compounds"/>
    <property type="evidence" value="ECO:0007669"/>
    <property type="project" value="TreeGrafter"/>
</dbReference>
<keyword evidence="3 7" id="KW-0203">Cytokinin biosynthesis</keyword>
<dbReference type="InterPro" id="IPR031100">
    <property type="entry name" value="LOG_fam"/>
</dbReference>
<dbReference type="PANTHER" id="PTHR31223:SF40">
    <property type="entry name" value="CYTOKININ RIBOSIDE 5'-MONOPHOSPHATE PHOSPHORIBOHYDROLASE LOGL3-RELATED"/>
    <property type="match status" value="1"/>
</dbReference>
<name>A0A8K0DUU1_9ROSA</name>
<evidence type="ECO:0000256" key="5">
    <source>
        <dbReference type="ARBA" id="ARBA00047718"/>
    </source>
</evidence>
<reference evidence="8" key="1">
    <citation type="submission" date="2020-03" db="EMBL/GenBank/DDBJ databases">
        <title>A high-quality chromosome-level genome assembly of a woody plant with both climbing and erect habits, Rhamnella rubrinervis.</title>
        <authorList>
            <person name="Lu Z."/>
            <person name="Yang Y."/>
            <person name="Zhu X."/>
            <person name="Sun Y."/>
        </authorList>
    </citation>
    <scope>NUCLEOTIDE SEQUENCE</scope>
    <source>
        <strain evidence="8">BYM</strain>
        <tissue evidence="8">Leaf</tissue>
    </source>
</reference>